<dbReference type="InterPro" id="IPR023213">
    <property type="entry name" value="CAT-like_dom_sf"/>
</dbReference>
<evidence type="ECO:0000313" key="5">
    <source>
        <dbReference type="EMBL" id="KAK2977648.1"/>
    </source>
</evidence>
<feature type="region of interest" description="Disordered" evidence="4">
    <location>
        <begin position="32"/>
        <end position="54"/>
    </location>
</feature>
<dbReference type="AlphaFoldDB" id="A0AA88R207"/>
<dbReference type="EMBL" id="JAVXUO010001967">
    <property type="protein sequence ID" value="KAK2977648.1"/>
    <property type="molecule type" value="Genomic_DNA"/>
</dbReference>
<reference evidence="5" key="1">
    <citation type="submission" date="2022-12" db="EMBL/GenBank/DDBJ databases">
        <title>Draft genome assemblies for two species of Escallonia (Escalloniales).</title>
        <authorList>
            <person name="Chanderbali A."/>
            <person name="Dervinis C."/>
            <person name="Anghel I."/>
            <person name="Soltis D."/>
            <person name="Soltis P."/>
            <person name="Zapata F."/>
        </authorList>
    </citation>
    <scope>NUCLEOTIDE SEQUENCE</scope>
    <source>
        <strain evidence="5">UCBG92.1500</strain>
        <tissue evidence="5">Leaf</tissue>
    </source>
</reference>
<keyword evidence="3" id="KW-0012">Acyltransferase</keyword>
<dbReference type="GO" id="GO:0016746">
    <property type="term" value="F:acyltransferase activity"/>
    <property type="evidence" value="ECO:0007669"/>
    <property type="project" value="UniProtKB-KW"/>
</dbReference>
<keyword evidence="6" id="KW-1185">Reference proteome</keyword>
<accession>A0AA88R207</accession>
<feature type="compositionally biased region" description="Basic and acidic residues" evidence="4">
    <location>
        <begin position="35"/>
        <end position="49"/>
    </location>
</feature>
<gene>
    <name evidence="5" type="ORF">RJ640_015869</name>
</gene>
<dbReference type="Proteomes" id="UP001187471">
    <property type="component" value="Unassembled WGS sequence"/>
</dbReference>
<sequence>MKFQRHPMVYHLKCSPLLACIGNFGHHSSNAAGEVNDREVKRNSNKESNNETTTFNNVFPERSQRLKQSLSESLTRFYPFAGMLTEDLHIECNDQGVYYVEARVSDNLSSFLAKANDQWIHKLLPFDLNSMESLSETYVVMMQVNFFDCGGIAISICPSHKLIDGHTLVKFLKVWAATACGSSEEVYPSFVAPSLFVQNPLLPKRSSMLFLMDKQGKYVTRRLVFNSLGLGILKAKATSASSGFQNPSRVMAVTSLIWKCATEASRAIYGSQRSSVLSLLVNLRARSFPPMPWQSIGNSIWIVVAQIMPNAKLNFQESDNTKTDERIISNLPLV</sequence>
<evidence type="ECO:0000313" key="6">
    <source>
        <dbReference type="Proteomes" id="UP001187471"/>
    </source>
</evidence>
<comment type="similarity">
    <text evidence="1">Belongs to the plant acyltransferase family.</text>
</comment>
<dbReference type="PANTHER" id="PTHR31623:SF122">
    <property type="entry name" value="HXXXD-TYPE ACYL-TRANSFERASE FAMILY PROTEIN"/>
    <property type="match status" value="1"/>
</dbReference>
<name>A0AA88R207_9ASTE</name>
<organism evidence="5 6">
    <name type="scientific">Escallonia rubra</name>
    <dbReference type="NCBI Taxonomy" id="112253"/>
    <lineage>
        <taxon>Eukaryota</taxon>
        <taxon>Viridiplantae</taxon>
        <taxon>Streptophyta</taxon>
        <taxon>Embryophyta</taxon>
        <taxon>Tracheophyta</taxon>
        <taxon>Spermatophyta</taxon>
        <taxon>Magnoliopsida</taxon>
        <taxon>eudicotyledons</taxon>
        <taxon>Gunneridae</taxon>
        <taxon>Pentapetalae</taxon>
        <taxon>asterids</taxon>
        <taxon>campanulids</taxon>
        <taxon>Escalloniales</taxon>
        <taxon>Escalloniaceae</taxon>
        <taxon>Escallonia</taxon>
    </lineage>
</organism>
<dbReference type="Pfam" id="PF02458">
    <property type="entry name" value="Transferase"/>
    <property type="match status" value="1"/>
</dbReference>
<evidence type="ECO:0000256" key="2">
    <source>
        <dbReference type="ARBA" id="ARBA00022679"/>
    </source>
</evidence>
<evidence type="ECO:0000256" key="4">
    <source>
        <dbReference type="SAM" id="MobiDB-lite"/>
    </source>
</evidence>
<protein>
    <submittedName>
        <fullName evidence="5">Uncharacterized protein</fullName>
    </submittedName>
</protein>
<comment type="caution">
    <text evidence="5">The sequence shown here is derived from an EMBL/GenBank/DDBJ whole genome shotgun (WGS) entry which is preliminary data.</text>
</comment>
<evidence type="ECO:0000256" key="1">
    <source>
        <dbReference type="ARBA" id="ARBA00009861"/>
    </source>
</evidence>
<proteinExistence type="inferred from homology"/>
<dbReference type="PANTHER" id="PTHR31623">
    <property type="entry name" value="F21J9.9"/>
    <property type="match status" value="1"/>
</dbReference>
<evidence type="ECO:0000256" key="3">
    <source>
        <dbReference type="ARBA" id="ARBA00023315"/>
    </source>
</evidence>
<dbReference type="Gene3D" id="3.30.559.10">
    <property type="entry name" value="Chloramphenicol acetyltransferase-like domain"/>
    <property type="match status" value="2"/>
</dbReference>
<keyword evidence="2" id="KW-0808">Transferase</keyword>